<dbReference type="Pfam" id="PF18052">
    <property type="entry name" value="Rx_N"/>
    <property type="match status" value="1"/>
</dbReference>
<dbReference type="InterPro" id="IPR041118">
    <property type="entry name" value="Rx_N"/>
</dbReference>
<dbReference type="AlphaFoldDB" id="A0A4U6V4N4"/>
<evidence type="ECO:0000259" key="7">
    <source>
        <dbReference type="Pfam" id="PF18052"/>
    </source>
</evidence>
<proteinExistence type="inferred from homology"/>
<evidence type="ECO:0000256" key="2">
    <source>
        <dbReference type="ARBA" id="ARBA00022614"/>
    </source>
</evidence>
<feature type="domain" description="Disease resistance N-terminal" evidence="7">
    <location>
        <begin position="20"/>
        <end position="104"/>
    </location>
</feature>
<comment type="similarity">
    <text evidence="1">Belongs to the disease resistance NB-LRR family.</text>
</comment>
<evidence type="ECO:0000256" key="4">
    <source>
        <dbReference type="ARBA" id="ARBA00022741"/>
    </source>
</evidence>
<keyword evidence="6" id="KW-0732">Signal</keyword>
<gene>
    <name evidence="8" type="ORF">SEVIR_4G257001v2</name>
</gene>
<dbReference type="Proteomes" id="UP000298652">
    <property type="component" value="Chromosome 4"/>
</dbReference>
<dbReference type="OMA" id="ICKIGTI"/>
<dbReference type="Gene3D" id="1.20.5.4130">
    <property type="match status" value="1"/>
</dbReference>
<keyword evidence="3" id="KW-0677">Repeat</keyword>
<keyword evidence="2" id="KW-0433">Leucine-rich repeat</keyword>
<feature type="chain" id="PRO_5020820017" description="Disease resistance N-terminal domain-containing protein" evidence="6">
    <location>
        <begin position="18"/>
        <end position="116"/>
    </location>
</feature>
<feature type="signal peptide" evidence="6">
    <location>
        <begin position="1"/>
        <end position="17"/>
    </location>
</feature>
<sequence>MAHALFVVLRKIAQSLAEGALAKISTEVAEAVPVLQDFEHSMKQIEGELSVLHAFVGQVSGKKVGDKTFDAWLEQVRDVAHDVEDIIDEYAYLSVQVMDTNSFVKRKFHEIKNFAA</sequence>
<dbReference type="GO" id="GO:0000166">
    <property type="term" value="F:nucleotide binding"/>
    <property type="evidence" value="ECO:0007669"/>
    <property type="project" value="UniProtKB-KW"/>
</dbReference>
<keyword evidence="5" id="KW-0611">Plant defense</keyword>
<dbReference type="EMBL" id="CM016555">
    <property type="protein sequence ID" value="TKW22884.1"/>
    <property type="molecule type" value="Genomic_DNA"/>
</dbReference>
<dbReference type="Gramene" id="TKW22884">
    <property type="protein sequence ID" value="TKW22884"/>
    <property type="gene ID" value="SEVIR_4G257001v2"/>
</dbReference>
<name>A0A4U6V4N4_SETVI</name>
<evidence type="ECO:0000256" key="3">
    <source>
        <dbReference type="ARBA" id="ARBA00022737"/>
    </source>
</evidence>
<evidence type="ECO:0000256" key="5">
    <source>
        <dbReference type="ARBA" id="ARBA00022821"/>
    </source>
</evidence>
<keyword evidence="4" id="KW-0547">Nucleotide-binding</keyword>
<evidence type="ECO:0000256" key="6">
    <source>
        <dbReference type="SAM" id="SignalP"/>
    </source>
</evidence>
<organism evidence="8 9">
    <name type="scientific">Setaria viridis</name>
    <name type="common">Green bristlegrass</name>
    <name type="synonym">Setaria italica subsp. viridis</name>
    <dbReference type="NCBI Taxonomy" id="4556"/>
    <lineage>
        <taxon>Eukaryota</taxon>
        <taxon>Viridiplantae</taxon>
        <taxon>Streptophyta</taxon>
        <taxon>Embryophyta</taxon>
        <taxon>Tracheophyta</taxon>
        <taxon>Spermatophyta</taxon>
        <taxon>Magnoliopsida</taxon>
        <taxon>Liliopsida</taxon>
        <taxon>Poales</taxon>
        <taxon>Poaceae</taxon>
        <taxon>PACMAD clade</taxon>
        <taxon>Panicoideae</taxon>
        <taxon>Panicodae</taxon>
        <taxon>Paniceae</taxon>
        <taxon>Cenchrinae</taxon>
        <taxon>Setaria</taxon>
    </lineage>
</organism>
<evidence type="ECO:0000313" key="9">
    <source>
        <dbReference type="Proteomes" id="UP000298652"/>
    </source>
</evidence>
<evidence type="ECO:0000256" key="1">
    <source>
        <dbReference type="ARBA" id="ARBA00008894"/>
    </source>
</evidence>
<accession>A0A4U6V4N4</accession>
<dbReference type="GO" id="GO:0006952">
    <property type="term" value="P:defense response"/>
    <property type="evidence" value="ECO:0007669"/>
    <property type="project" value="UniProtKB-KW"/>
</dbReference>
<keyword evidence="9" id="KW-1185">Reference proteome</keyword>
<protein>
    <recommendedName>
        <fullName evidence="7">Disease resistance N-terminal domain-containing protein</fullName>
    </recommendedName>
</protein>
<reference evidence="8" key="1">
    <citation type="submission" date="2019-03" db="EMBL/GenBank/DDBJ databases">
        <title>WGS assembly of Setaria viridis.</title>
        <authorList>
            <person name="Huang P."/>
            <person name="Jenkins J."/>
            <person name="Grimwood J."/>
            <person name="Barry K."/>
            <person name="Healey A."/>
            <person name="Mamidi S."/>
            <person name="Sreedasyam A."/>
            <person name="Shu S."/>
            <person name="Feldman M."/>
            <person name="Wu J."/>
            <person name="Yu Y."/>
            <person name="Chen C."/>
            <person name="Johnson J."/>
            <person name="Rokhsar D."/>
            <person name="Baxter I."/>
            <person name="Schmutz J."/>
            <person name="Brutnell T."/>
            <person name="Kellogg E."/>
        </authorList>
    </citation>
    <scope>NUCLEOTIDE SEQUENCE [LARGE SCALE GENOMIC DNA]</scope>
</reference>
<evidence type="ECO:0000313" key="8">
    <source>
        <dbReference type="EMBL" id="TKW22884.1"/>
    </source>
</evidence>